<accession>A0A644VI93</accession>
<comment type="caution">
    <text evidence="1">The sequence shown here is derived from an EMBL/GenBank/DDBJ whole genome shotgun (WGS) entry which is preliminary data.</text>
</comment>
<proteinExistence type="predicted"/>
<organism evidence="1">
    <name type="scientific">bioreactor metagenome</name>
    <dbReference type="NCBI Taxonomy" id="1076179"/>
    <lineage>
        <taxon>unclassified sequences</taxon>
        <taxon>metagenomes</taxon>
        <taxon>ecological metagenomes</taxon>
    </lineage>
</organism>
<name>A0A644VI93_9ZZZZ</name>
<sequence>MIRFTAYLIPSESPLSNIEAHVSNEANLALANRLSSLFGNLECENHPLSISEILVHFQDKPKVMSVVSCCCDDFRKTLEKIAQNEEP</sequence>
<evidence type="ECO:0000313" key="1">
    <source>
        <dbReference type="EMBL" id="MPL90955.1"/>
    </source>
</evidence>
<dbReference type="AlphaFoldDB" id="A0A644VI93"/>
<reference evidence="1" key="1">
    <citation type="submission" date="2019-08" db="EMBL/GenBank/DDBJ databases">
        <authorList>
            <person name="Kucharzyk K."/>
            <person name="Murdoch R.W."/>
            <person name="Higgins S."/>
            <person name="Loffler F."/>
        </authorList>
    </citation>
    <scope>NUCLEOTIDE SEQUENCE</scope>
</reference>
<gene>
    <name evidence="1" type="ORF">SDC9_37014</name>
</gene>
<dbReference type="EMBL" id="VSSQ01000316">
    <property type="protein sequence ID" value="MPL90955.1"/>
    <property type="molecule type" value="Genomic_DNA"/>
</dbReference>
<protein>
    <submittedName>
        <fullName evidence="1">Uncharacterized protein</fullName>
    </submittedName>
</protein>